<dbReference type="InterPro" id="IPR001849">
    <property type="entry name" value="PH_domain"/>
</dbReference>
<dbReference type="GO" id="GO:0005547">
    <property type="term" value="F:phosphatidylinositol-3,4,5-trisphosphate binding"/>
    <property type="evidence" value="ECO:0007669"/>
    <property type="project" value="TreeGrafter"/>
</dbReference>
<dbReference type="PROSITE" id="PS50115">
    <property type="entry name" value="ARFGAP"/>
    <property type="match status" value="1"/>
</dbReference>
<feature type="region of interest" description="Disordered" evidence="3">
    <location>
        <begin position="1"/>
        <end position="107"/>
    </location>
</feature>
<evidence type="ECO:0000256" key="1">
    <source>
        <dbReference type="ARBA" id="ARBA00022468"/>
    </source>
</evidence>
<dbReference type="SUPFAM" id="SSF48350">
    <property type="entry name" value="GTPase activation domain, GAP"/>
    <property type="match status" value="1"/>
</dbReference>
<dbReference type="InterPro" id="IPR052227">
    <property type="entry name" value="Arf-Rho-GAP_ANK-PH_domain"/>
</dbReference>
<dbReference type="GO" id="GO:0005737">
    <property type="term" value="C:cytoplasm"/>
    <property type="evidence" value="ECO:0007669"/>
    <property type="project" value="TreeGrafter"/>
</dbReference>
<evidence type="ECO:0000313" key="7">
    <source>
        <dbReference type="Proteomes" id="UP001148018"/>
    </source>
</evidence>
<dbReference type="GO" id="GO:0005096">
    <property type="term" value="F:GTPase activator activity"/>
    <property type="evidence" value="ECO:0007669"/>
    <property type="project" value="UniProtKB-KW"/>
</dbReference>
<dbReference type="PANTHER" id="PTHR45899:SF5">
    <property type="entry name" value="ARF-GAP WITH RHO-GAP DOMAIN, ANK REPEAT AND PH DOMAIN-CONTAINING PROTEIN 1-LIKE"/>
    <property type="match status" value="1"/>
</dbReference>
<dbReference type="SMART" id="SM00105">
    <property type="entry name" value="ArfGap"/>
    <property type="match status" value="1"/>
</dbReference>
<dbReference type="PROSITE" id="PS50238">
    <property type="entry name" value="RHOGAP"/>
    <property type="match status" value="1"/>
</dbReference>
<dbReference type="InterPro" id="IPR011993">
    <property type="entry name" value="PH-like_dom_sf"/>
</dbReference>
<dbReference type="AlphaFoldDB" id="A0A9Q0DKH3"/>
<dbReference type="SMART" id="SM00324">
    <property type="entry name" value="RhoGAP"/>
    <property type="match status" value="1"/>
</dbReference>
<accession>A0A9Q0DKH3</accession>
<keyword evidence="2" id="KW-0862">Zinc</keyword>
<evidence type="ECO:0008006" key="8">
    <source>
        <dbReference type="Google" id="ProtNLM"/>
    </source>
</evidence>
<protein>
    <recommendedName>
        <fullName evidence="8">Arf-GAP with Rho-GAP domain, ANK repeat and PH domain-containing protein 1-like</fullName>
    </recommendedName>
</protein>
<dbReference type="SUPFAM" id="SSF57863">
    <property type="entry name" value="ArfGap/RecO-like zinc finger"/>
    <property type="match status" value="1"/>
</dbReference>
<evidence type="ECO:0000313" key="6">
    <source>
        <dbReference type="EMBL" id="KAJ3589188.1"/>
    </source>
</evidence>
<keyword evidence="2" id="KW-0479">Metal-binding</keyword>
<dbReference type="GO" id="GO:0007165">
    <property type="term" value="P:signal transduction"/>
    <property type="evidence" value="ECO:0007669"/>
    <property type="project" value="InterPro"/>
</dbReference>
<dbReference type="PRINTS" id="PR00405">
    <property type="entry name" value="REVINTRACTNG"/>
</dbReference>
<feature type="compositionally biased region" description="Acidic residues" evidence="3">
    <location>
        <begin position="20"/>
        <end position="29"/>
    </location>
</feature>
<feature type="domain" description="Rho-GAP" evidence="5">
    <location>
        <begin position="815"/>
        <end position="993"/>
    </location>
</feature>
<evidence type="ECO:0000259" key="5">
    <source>
        <dbReference type="PROSITE" id="PS50238"/>
    </source>
</evidence>
<evidence type="ECO:0000256" key="2">
    <source>
        <dbReference type="PROSITE-ProRule" id="PRU00288"/>
    </source>
</evidence>
<feature type="compositionally biased region" description="Polar residues" evidence="3">
    <location>
        <begin position="7"/>
        <end position="19"/>
    </location>
</feature>
<reference evidence="6" key="1">
    <citation type="submission" date="2022-07" db="EMBL/GenBank/DDBJ databases">
        <title>Chromosome-level genome of Muraenolepis orangiensis.</title>
        <authorList>
            <person name="Kim J."/>
        </authorList>
    </citation>
    <scope>NUCLEOTIDE SEQUENCE</scope>
    <source>
        <strain evidence="6">KU_S4_2022</strain>
        <tissue evidence="6">Muscle</tissue>
    </source>
</reference>
<dbReference type="InterPro" id="IPR008936">
    <property type="entry name" value="Rho_GTPase_activation_prot"/>
</dbReference>
<keyword evidence="2" id="KW-0863">Zinc-finger</keyword>
<keyword evidence="1" id="KW-0343">GTPase activation</keyword>
<dbReference type="InterPro" id="IPR037278">
    <property type="entry name" value="ARFGAP/RecO"/>
</dbReference>
<dbReference type="PANTHER" id="PTHR45899">
    <property type="entry name" value="RHO GTPASE ACTIVATING PROTEIN AT 15B, ISOFORM C"/>
    <property type="match status" value="1"/>
</dbReference>
<name>A0A9Q0DKH3_9TELE</name>
<feature type="compositionally biased region" description="Acidic residues" evidence="3">
    <location>
        <begin position="44"/>
        <end position="57"/>
    </location>
</feature>
<feature type="region of interest" description="Disordered" evidence="3">
    <location>
        <begin position="263"/>
        <end position="333"/>
    </location>
</feature>
<dbReference type="GO" id="GO:0008270">
    <property type="term" value="F:zinc ion binding"/>
    <property type="evidence" value="ECO:0007669"/>
    <property type="project" value="UniProtKB-KW"/>
</dbReference>
<dbReference type="Pfam" id="PF01412">
    <property type="entry name" value="ArfGap"/>
    <property type="match status" value="1"/>
</dbReference>
<dbReference type="Pfam" id="PF00620">
    <property type="entry name" value="RhoGAP"/>
    <property type="match status" value="1"/>
</dbReference>
<dbReference type="SMART" id="SM00233">
    <property type="entry name" value="PH"/>
    <property type="match status" value="2"/>
</dbReference>
<dbReference type="GO" id="GO:0008360">
    <property type="term" value="P:regulation of cell shape"/>
    <property type="evidence" value="ECO:0007669"/>
    <property type="project" value="TreeGrafter"/>
</dbReference>
<sequence length="1008" mass="109800">MAAALGPSSQVDSAPNQTESSEELQDEDFTPPPDELAGGRSQDEPETESSNEDEGPEEEQRDKQQLNNIHIEQDDATLQKGLSNQTSDGLPGGGNRPDPDGGYPGVGFPGVGYTGGGYPGVGFPGVGYTGGGYTGGGYTGGGYPGGGYPGVGYPGGGYPGGGHSDGSLASVTDMIASTIPSLSGVASYISTPFPAPIGQHSKTSTVASHIPSLTGDAYTMANPVSSAGPATSSTPNLESITSSLATHIPALAGLLGYSPADTMTTSSAPLDHKDQPVTDTTDFTPPPDELAGGRSQDEPETESSNEDEGPEEEQRDKQQLNNIHIPIKEHKTPRAATIRVSRKKKKEQNVKQNSEVRVASWLDVWKGFRHSVDKSSEVMFHVSSITRVKQQEKGRFSIYFGKKHYDFMAHNDAVQGGWISSLQSSRGQASPAPPQHHGPITIKDPRHRVYAAVMDQELWVYHNKEDYQVGVAWFTVPLNVATVKPTGKRSFSLITPYRKFSIAVDSTAELSVWQTCLSKSILSALSSSQVALQLWENPSNKVCGDCGAASPEWASVNLLLLLCQACAGQHRALGTSLSKVRSLTLDSKIWGEPLIQLFICYGNRVANQIWSPAVPAAEHLLPTASDEERSEYIRNKYAKARYRKPHPLASSPALLYQETLTLLCSGAKLSCQSEPQSQSPLSLAERAGQTLQRFHLPSPCQPIRALRSPVQNDSAACDVLDLREVCTVLRRSSLEFEIVHLGNRLICASDNQLDLHTHLLHVLQVILPAEINSHENSINLLTGKRNVNLRFEDEYSFQAWVELLKDVIANLGTAPQLPAANQNTARNQLKLEGTVPVAVERCLQVDGIYRRCGLASKVSKLVEALQSHPGSAPMDDDEQGILDVGSALKQYIRQQPPLFPPKHRDLWIKAAAQSEELARLASYRRLLRQLPGDNRATLNALIGHFYVIQMFSSQNQMTAQNLALVLVPTLFQDHHRDLVRLTRDLIIHHFLMFLTPEQEEEEEQITVF</sequence>
<feature type="compositionally biased region" description="Acidic residues" evidence="3">
    <location>
        <begin position="298"/>
        <end position="311"/>
    </location>
</feature>
<keyword evidence="7" id="KW-1185">Reference proteome</keyword>
<evidence type="ECO:0000256" key="3">
    <source>
        <dbReference type="SAM" id="MobiDB-lite"/>
    </source>
</evidence>
<dbReference type="OrthoDB" id="29546at2759"/>
<dbReference type="SUPFAM" id="SSF50729">
    <property type="entry name" value="PH domain-like"/>
    <property type="match status" value="1"/>
</dbReference>
<dbReference type="InterPro" id="IPR038508">
    <property type="entry name" value="ArfGAP_dom_sf"/>
</dbReference>
<evidence type="ECO:0000259" key="4">
    <source>
        <dbReference type="PROSITE" id="PS50115"/>
    </source>
</evidence>
<organism evidence="6 7">
    <name type="scientific">Muraenolepis orangiensis</name>
    <name type="common">Patagonian moray cod</name>
    <dbReference type="NCBI Taxonomy" id="630683"/>
    <lineage>
        <taxon>Eukaryota</taxon>
        <taxon>Metazoa</taxon>
        <taxon>Chordata</taxon>
        <taxon>Craniata</taxon>
        <taxon>Vertebrata</taxon>
        <taxon>Euteleostomi</taxon>
        <taxon>Actinopterygii</taxon>
        <taxon>Neopterygii</taxon>
        <taxon>Teleostei</taxon>
        <taxon>Neoteleostei</taxon>
        <taxon>Acanthomorphata</taxon>
        <taxon>Zeiogadaria</taxon>
        <taxon>Gadariae</taxon>
        <taxon>Gadiformes</taxon>
        <taxon>Muraenolepidoidei</taxon>
        <taxon>Muraenolepididae</taxon>
        <taxon>Muraenolepis</taxon>
    </lineage>
</organism>
<dbReference type="InterPro" id="IPR001164">
    <property type="entry name" value="ArfGAP_dom"/>
</dbReference>
<dbReference type="InterPro" id="IPR000198">
    <property type="entry name" value="RhoGAP_dom"/>
</dbReference>
<dbReference type="EMBL" id="JANIIK010000115">
    <property type="protein sequence ID" value="KAJ3589188.1"/>
    <property type="molecule type" value="Genomic_DNA"/>
</dbReference>
<gene>
    <name evidence="6" type="ORF">NHX12_010035</name>
</gene>
<dbReference type="Proteomes" id="UP001148018">
    <property type="component" value="Unassembled WGS sequence"/>
</dbReference>
<comment type="caution">
    <text evidence="6">The sequence shown here is derived from an EMBL/GenBank/DDBJ whole genome shotgun (WGS) entry which is preliminary data.</text>
</comment>
<dbReference type="Gene3D" id="2.30.29.30">
    <property type="entry name" value="Pleckstrin-homology domain (PH domain)/Phosphotyrosine-binding domain (PTB)"/>
    <property type="match status" value="1"/>
</dbReference>
<feature type="domain" description="Arf-GAP" evidence="4">
    <location>
        <begin position="519"/>
        <end position="652"/>
    </location>
</feature>
<dbReference type="Gene3D" id="1.10.555.10">
    <property type="entry name" value="Rho GTPase activation protein"/>
    <property type="match status" value="1"/>
</dbReference>
<proteinExistence type="predicted"/>
<dbReference type="Gene3D" id="1.10.220.150">
    <property type="entry name" value="Arf GTPase activating protein"/>
    <property type="match status" value="1"/>
</dbReference>